<keyword evidence="1" id="KW-0808">Transferase</keyword>
<protein>
    <submittedName>
        <fullName evidence="4">Lysophospholipid acyltransferase family protein</fullName>
    </submittedName>
</protein>
<dbReference type="CDD" id="cd07989">
    <property type="entry name" value="LPLAT_AGPAT-like"/>
    <property type="match status" value="1"/>
</dbReference>
<evidence type="ECO:0000313" key="5">
    <source>
        <dbReference type="Proteomes" id="UP001144612"/>
    </source>
</evidence>
<reference evidence="4" key="1">
    <citation type="submission" date="2022-12" db="EMBL/GenBank/DDBJ databases">
        <title>Clostridium sp. nov., isolated from industrial wastewater.</title>
        <authorList>
            <person name="Jiayan W."/>
        </authorList>
    </citation>
    <scope>NUCLEOTIDE SEQUENCE</scope>
    <source>
        <strain evidence="4">ZC22-4</strain>
    </source>
</reference>
<dbReference type="PANTHER" id="PTHR10434:SF40">
    <property type="entry name" value="1-ACYL-SN-GLYCEROL-3-PHOSPHATE ACYLTRANSFERASE"/>
    <property type="match status" value="1"/>
</dbReference>
<dbReference type="EMBL" id="JAPQFJ010000009">
    <property type="protein sequence ID" value="MCY6958947.1"/>
    <property type="molecule type" value="Genomic_DNA"/>
</dbReference>
<sequence length="233" mass="26148">MISPFVTKIIGLLPKKFVKSISYKVINGYVDKYAKINVKNKENLKDIKKPVLYVCNHLSNSDALILKRVIEDDDVTFVAGIKLNSNSLTSMGISIVKTTPIHPNTADKEGIKKIISIIKNGGSVVVFPEGTRSRTGKLIEAKRGIILIAKMCKVPIVPIGMTGTEKLLPINEEGQMEKEKFHYSDINVNIGQQFLLPKKKEEETGKEYEIRALEFLMKKIADLLPEEYRGVYL</sequence>
<dbReference type="Proteomes" id="UP001144612">
    <property type="component" value="Unassembled WGS sequence"/>
</dbReference>
<dbReference type="SUPFAM" id="SSF69593">
    <property type="entry name" value="Glycerol-3-phosphate (1)-acyltransferase"/>
    <property type="match status" value="1"/>
</dbReference>
<evidence type="ECO:0000256" key="1">
    <source>
        <dbReference type="ARBA" id="ARBA00022679"/>
    </source>
</evidence>
<evidence type="ECO:0000313" key="4">
    <source>
        <dbReference type="EMBL" id="MCY6958947.1"/>
    </source>
</evidence>
<dbReference type="Pfam" id="PF01553">
    <property type="entry name" value="Acyltransferase"/>
    <property type="match status" value="1"/>
</dbReference>
<dbReference type="SMART" id="SM00563">
    <property type="entry name" value="PlsC"/>
    <property type="match status" value="1"/>
</dbReference>
<dbReference type="InterPro" id="IPR002123">
    <property type="entry name" value="Plipid/glycerol_acylTrfase"/>
</dbReference>
<dbReference type="GO" id="GO:0016746">
    <property type="term" value="F:acyltransferase activity"/>
    <property type="evidence" value="ECO:0007669"/>
    <property type="project" value="UniProtKB-KW"/>
</dbReference>
<evidence type="ECO:0000256" key="2">
    <source>
        <dbReference type="ARBA" id="ARBA00023315"/>
    </source>
</evidence>
<organism evidence="4 5">
    <name type="scientific">Clostridium brassicae</name>
    <dbReference type="NCBI Taxonomy" id="2999072"/>
    <lineage>
        <taxon>Bacteria</taxon>
        <taxon>Bacillati</taxon>
        <taxon>Bacillota</taxon>
        <taxon>Clostridia</taxon>
        <taxon>Eubacteriales</taxon>
        <taxon>Clostridiaceae</taxon>
        <taxon>Clostridium</taxon>
    </lineage>
</organism>
<feature type="domain" description="Phospholipid/glycerol acyltransferase" evidence="3">
    <location>
        <begin position="51"/>
        <end position="164"/>
    </location>
</feature>
<name>A0ABT4D9I0_9CLOT</name>
<accession>A0ABT4D9I0</accession>
<dbReference type="RefSeq" id="WP_268061370.1">
    <property type="nucleotide sequence ID" value="NZ_JAPQFJ010000009.1"/>
</dbReference>
<evidence type="ECO:0000259" key="3">
    <source>
        <dbReference type="SMART" id="SM00563"/>
    </source>
</evidence>
<gene>
    <name evidence="4" type="ORF">OW729_10060</name>
</gene>
<comment type="caution">
    <text evidence="4">The sequence shown here is derived from an EMBL/GenBank/DDBJ whole genome shotgun (WGS) entry which is preliminary data.</text>
</comment>
<dbReference type="PANTHER" id="PTHR10434">
    <property type="entry name" value="1-ACYL-SN-GLYCEROL-3-PHOSPHATE ACYLTRANSFERASE"/>
    <property type="match status" value="1"/>
</dbReference>
<keyword evidence="2 4" id="KW-0012">Acyltransferase</keyword>
<proteinExistence type="predicted"/>
<keyword evidence="5" id="KW-1185">Reference proteome</keyword>